<accession>A0A4P6EKY5</accession>
<keyword evidence="2" id="KW-1185">Reference proteome</keyword>
<dbReference type="EMBL" id="CP035495">
    <property type="protein sequence ID" value="QAY62313.1"/>
    <property type="molecule type" value="Genomic_DNA"/>
</dbReference>
<dbReference type="AlphaFoldDB" id="A0A4P6EKY5"/>
<organism evidence="1 2">
    <name type="scientific">Xylanimonas allomyrinae</name>
    <dbReference type="NCBI Taxonomy" id="2509459"/>
    <lineage>
        <taxon>Bacteria</taxon>
        <taxon>Bacillati</taxon>
        <taxon>Actinomycetota</taxon>
        <taxon>Actinomycetes</taxon>
        <taxon>Micrococcales</taxon>
        <taxon>Promicromonosporaceae</taxon>
        <taxon>Xylanimonas</taxon>
    </lineage>
</organism>
<dbReference type="RefSeq" id="WP_129202336.1">
    <property type="nucleotide sequence ID" value="NZ_CP035495.1"/>
</dbReference>
<dbReference type="OrthoDB" id="5146855at2"/>
<dbReference type="Proteomes" id="UP000291758">
    <property type="component" value="Chromosome"/>
</dbReference>
<sequence>MPCLVVVPATPLLAQGVSGGADALPGLRRTVRDVLSGELAVSRGGVAVLATGPTARAGRLRPSLAAVGVADAFVPLMSAFGPRGEDWDGIAAPGASVALLALGDAGLDVATCPVDVVEVPGEPATAAVLAATARIRATFDDQAVTSTAGGLLVVADQPAPGVDAVLERLLASGRWTHDVLDVHQRHEHLPGSYSVTVHRLVT</sequence>
<evidence type="ECO:0000313" key="1">
    <source>
        <dbReference type="EMBL" id="QAY62313.1"/>
    </source>
</evidence>
<evidence type="ECO:0000313" key="2">
    <source>
        <dbReference type="Proteomes" id="UP000291758"/>
    </source>
</evidence>
<gene>
    <name evidence="1" type="ORF">ET495_02440</name>
</gene>
<protein>
    <submittedName>
        <fullName evidence="1">Uncharacterized protein</fullName>
    </submittedName>
</protein>
<reference evidence="1 2" key="1">
    <citation type="submission" date="2019-01" db="EMBL/GenBank/DDBJ databases">
        <title>Genome sequencing of strain 2JSPR-7.</title>
        <authorList>
            <person name="Heo J."/>
            <person name="Kim S.-J."/>
            <person name="Kim J.-S."/>
            <person name="Hong S.-B."/>
            <person name="Kwon S.-W."/>
        </authorList>
    </citation>
    <scope>NUCLEOTIDE SEQUENCE [LARGE SCALE GENOMIC DNA]</scope>
    <source>
        <strain evidence="1 2">2JSPR-7</strain>
    </source>
</reference>
<proteinExistence type="predicted"/>
<dbReference type="KEGG" id="xyl:ET495_02440"/>
<name>A0A4P6EKY5_9MICO</name>